<name>A0A1G6DPI0_9STRE</name>
<keyword evidence="3" id="KW-0378">Hydrolase</keyword>
<evidence type="ECO:0000313" key="6">
    <source>
        <dbReference type="Proteomes" id="UP000182508"/>
    </source>
</evidence>
<dbReference type="InterPro" id="IPR002933">
    <property type="entry name" value="Peptidase_M20"/>
</dbReference>
<evidence type="ECO:0000313" key="5">
    <source>
        <dbReference type="EMBL" id="SDB47083.1"/>
    </source>
</evidence>
<dbReference type="SUPFAM" id="SSF53187">
    <property type="entry name" value="Zn-dependent exopeptidases"/>
    <property type="match status" value="1"/>
</dbReference>
<dbReference type="GO" id="GO:0006508">
    <property type="term" value="P:proteolysis"/>
    <property type="evidence" value="ECO:0007669"/>
    <property type="project" value="UniProtKB-KW"/>
</dbReference>
<evidence type="ECO:0000256" key="1">
    <source>
        <dbReference type="ARBA" id="ARBA00022670"/>
    </source>
</evidence>
<organism evidence="5 6">
    <name type="scientific">Streptococcus henryi</name>
    <dbReference type="NCBI Taxonomy" id="439219"/>
    <lineage>
        <taxon>Bacteria</taxon>
        <taxon>Bacillati</taxon>
        <taxon>Bacillota</taxon>
        <taxon>Bacilli</taxon>
        <taxon>Lactobacillales</taxon>
        <taxon>Streptococcaceae</taxon>
        <taxon>Streptococcus</taxon>
    </lineage>
</organism>
<dbReference type="Pfam" id="PF01546">
    <property type="entry name" value="Peptidase_M20"/>
    <property type="match status" value="1"/>
</dbReference>
<dbReference type="GO" id="GO:0009089">
    <property type="term" value="P:lysine biosynthetic process via diaminopimelate"/>
    <property type="evidence" value="ECO:0007669"/>
    <property type="project" value="TreeGrafter"/>
</dbReference>
<protein>
    <submittedName>
        <fullName evidence="5">Succinyl-diaminopimelate desuccinylase</fullName>
    </submittedName>
</protein>
<evidence type="ECO:0000259" key="4">
    <source>
        <dbReference type="Pfam" id="PF07687"/>
    </source>
</evidence>
<dbReference type="GO" id="GO:0046872">
    <property type="term" value="F:metal ion binding"/>
    <property type="evidence" value="ECO:0007669"/>
    <property type="project" value="UniProtKB-KW"/>
</dbReference>
<dbReference type="GO" id="GO:0005829">
    <property type="term" value="C:cytosol"/>
    <property type="evidence" value="ECO:0007669"/>
    <property type="project" value="TreeGrafter"/>
</dbReference>
<dbReference type="Gene3D" id="3.30.70.360">
    <property type="match status" value="1"/>
</dbReference>
<accession>A0A1G6DPI0</accession>
<feature type="domain" description="Peptidase M20 dimerisation" evidence="4">
    <location>
        <begin position="204"/>
        <end position="357"/>
    </location>
</feature>
<dbReference type="Pfam" id="PF07687">
    <property type="entry name" value="M20_dimer"/>
    <property type="match status" value="1"/>
</dbReference>
<dbReference type="GO" id="GO:0008233">
    <property type="term" value="F:peptidase activity"/>
    <property type="evidence" value="ECO:0007669"/>
    <property type="project" value="UniProtKB-KW"/>
</dbReference>
<dbReference type="PANTHER" id="PTHR43270">
    <property type="entry name" value="BETA-ALA-HIS DIPEPTIDASE"/>
    <property type="match status" value="1"/>
</dbReference>
<keyword evidence="1" id="KW-0645">Protease</keyword>
<dbReference type="Gene3D" id="3.40.630.10">
    <property type="entry name" value="Zn peptidases"/>
    <property type="match status" value="1"/>
</dbReference>
<dbReference type="eggNOG" id="COG0624">
    <property type="taxonomic scope" value="Bacteria"/>
</dbReference>
<sequence length="462" mass="51360">MLLEGEKMTSDQVQLEKFQKDRIAQHYFNVLKELVAIRSIFAQQTGLDEASLYLEKLFQSAGAEVIRDESFAAPFVMATFKSSNPDAKSLIFYNHYDVQPADADQPWTAEPFTLDVRNGYMYGRGVDDDKGHITARLTGVVKYLEEVGSLPVNVIFIIEGAEESASVDFEKYLDKYGQNLRGAEVLVWEQGIFNEQGQMELSGGTKGIVTFDLSVQSADVDIHSKFGAVIDSASWYLLNAVASLRDEQGRILVEGIYDDVVAPTERELSLVRKHANLNQESLEAVYGLQLPFLAANQENLLKRLFFEPALTVEGFTTGYQGQGVKTILPAEASAKMEVRLVPGMDPEDVLEKIQKQLHLNGYEHVKVVYTLGEKAYRSDMTAPAILKLIELAQKFSPNGVSVLPTTAGTGPMHQVFEALEVPIVAFGIGNPNSRDHGGDENVKLADYYTHIEMIEELIKTYE</sequence>
<dbReference type="EMBL" id="FMXP01000047">
    <property type="protein sequence ID" value="SDB47083.1"/>
    <property type="molecule type" value="Genomic_DNA"/>
</dbReference>
<gene>
    <name evidence="5" type="ORF">SAMN02910293_02346</name>
</gene>
<dbReference type="PANTHER" id="PTHR43270:SF8">
    <property type="entry name" value="DI- AND TRIPEPTIDASE DUG2-RELATED"/>
    <property type="match status" value="1"/>
</dbReference>
<proteinExistence type="predicted"/>
<dbReference type="Proteomes" id="UP000182508">
    <property type="component" value="Unassembled WGS sequence"/>
</dbReference>
<reference evidence="5 6" key="1">
    <citation type="submission" date="2016-10" db="EMBL/GenBank/DDBJ databases">
        <authorList>
            <person name="de Groot N.N."/>
        </authorList>
    </citation>
    <scope>NUCLEOTIDE SEQUENCE [LARGE SCALE GENOMIC DNA]</scope>
    <source>
        <strain evidence="5 6">A-4</strain>
    </source>
</reference>
<dbReference type="InterPro" id="IPR011650">
    <property type="entry name" value="Peptidase_M20_dimer"/>
</dbReference>
<dbReference type="STRING" id="439219.SAMN02910293_02346"/>
<evidence type="ECO:0000256" key="2">
    <source>
        <dbReference type="ARBA" id="ARBA00022723"/>
    </source>
</evidence>
<keyword evidence="2" id="KW-0479">Metal-binding</keyword>
<evidence type="ECO:0000256" key="3">
    <source>
        <dbReference type="ARBA" id="ARBA00022801"/>
    </source>
</evidence>
<keyword evidence="6" id="KW-1185">Reference proteome</keyword>
<dbReference type="AlphaFoldDB" id="A0A1G6DPI0"/>
<dbReference type="InterPro" id="IPR051458">
    <property type="entry name" value="Cyt/Met_Dipeptidase"/>
</dbReference>
<dbReference type="GO" id="GO:0009014">
    <property type="term" value="F:succinyl-diaminopimelate desuccinylase activity"/>
    <property type="evidence" value="ECO:0007669"/>
    <property type="project" value="TreeGrafter"/>
</dbReference>